<feature type="non-terminal residue" evidence="7">
    <location>
        <position position="1"/>
    </location>
</feature>
<reference evidence="7 8" key="1">
    <citation type="journal article" date="2010" name="Science">
        <title>Genomic comparison of the ants Camponotus floridanus and Harpegnathos saltator.</title>
        <authorList>
            <person name="Bonasio R."/>
            <person name="Zhang G."/>
            <person name="Ye C."/>
            <person name="Mutti N.S."/>
            <person name="Fang X."/>
            <person name="Qin N."/>
            <person name="Donahue G."/>
            <person name="Yang P."/>
            <person name="Li Q."/>
            <person name="Li C."/>
            <person name="Zhang P."/>
            <person name="Huang Z."/>
            <person name="Berger S.L."/>
            <person name="Reinberg D."/>
            <person name="Wang J."/>
            <person name="Liebig J."/>
        </authorList>
    </citation>
    <scope>NUCLEOTIDE SEQUENCE [LARGE SCALE GENOMIC DNA]</scope>
    <source>
        <strain evidence="7 8">R22 G/1</strain>
    </source>
</reference>
<sequence>RFPLKDENRLHKWIAVSKKPNWKSIKNSKICSLHFSRNDIIAGMGYTRVILRPDAVP</sequence>
<keyword evidence="1" id="KW-0479">Metal-binding</keyword>
<dbReference type="InterPro" id="IPR006612">
    <property type="entry name" value="THAP_Znf"/>
</dbReference>
<evidence type="ECO:0000313" key="7">
    <source>
        <dbReference type="EMBL" id="EFN84775.1"/>
    </source>
</evidence>
<dbReference type="PANTHER" id="PTHR46600">
    <property type="entry name" value="THAP DOMAIN-CONTAINING"/>
    <property type="match status" value="1"/>
</dbReference>
<dbReference type="GO" id="GO:0008270">
    <property type="term" value="F:zinc ion binding"/>
    <property type="evidence" value="ECO:0007669"/>
    <property type="project" value="UniProtKB-KW"/>
</dbReference>
<keyword evidence="2 5" id="KW-0863">Zinc-finger</keyword>
<evidence type="ECO:0000256" key="1">
    <source>
        <dbReference type="ARBA" id="ARBA00022723"/>
    </source>
</evidence>
<keyword evidence="4 5" id="KW-0238">DNA-binding</keyword>
<keyword evidence="8" id="KW-1185">Reference proteome</keyword>
<gene>
    <name evidence="7" type="ORF">EAI_05888</name>
</gene>
<dbReference type="Proteomes" id="UP000008237">
    <property type="component" value="Unassembled WGS sequence"/>
</dbReference>
<evidence type="ECO:0000256" key="3">
    <source>
        <dbReference type="ARBA" id="ARBA00022833"/>
    </source>
</evidence>
<dbReference type="PANTHER" id="PTHR46600:SF11">
    <property type="entry name" value="THAP DOMAIN-CONTAINING PROTEIN 10"/>
    <property type="match status" value="1"/>
</dbReference>
<protein>
    <submittedName>
        <fullName evidence="7">THAP domain-containing protein 4</fullName>
    </submittedName>
</protein>
<feature type="non-terminal residue" evidence="7">
    <location>
        <position position="57"/>
    </location>
</feature>
<dbReference type="Pfam" id="PF05485">
    <property type="entry name" value="THAP"/>
    <property type="match status" value="1"/>
</dbReference>
<dbReference type="InParanoid" id="E2BHU2"/>
<evidence type="ECO:0000256" key="4">
    <source>
        <dbReference type="ARBA" id="ARBA00023125"/>
    </source>
</evidence>
<dbReference type="OrthoDB" id="7539473at2759"/>
<evidence type="ECO:0000256" key="2">
    <source>
        <dbReference type="ARBA" id="ARBA00022771"/>
    </source>
</evidence>
<accession>E2BHU2</accession>
<proteinExistence type="predicted"/>
<dbReference type="InterPro" id="IPR026516">
    <property type="entry name" value="THAP1/10"/>
</dbReference>
<keyword evidence="3" id="KW-0862">Zinc</keyword>
<dbReference type="SUPFAM" id="SSF57716">
    <property type="entry name" value="Glucocorticoid receptor-like (DNA-binding domain)"/>
    <property type="match status" value="1"/>
</dbReference>
<dbReference type="AlphaFoldDB" id="E2BHU2"/>
<evidence type="ECO:0000259" key="6">
    <source>
        <dbReference type="PROSITE" id="PS50950"/>
    </source>
</evidence>
<organism evidence="8">
    <name type="scientific">Harpegnathos saltator</name>
    <name type="common">Jerdon's jumping ant</name>
    <dbReference type="NCBI Taxonomy" id="610380"/>
    <lineage>
        <taxon>Eukaryota</taxon>
        <taxon>Metazoa</taxon>
        <taxon>Ecdysozoa</taxon>
        <taxon>Arthropoda</taxon>
        <taxon>Hexapoda</taxon>
        <taxon>Insecta</taxon>
        <taxon>Pterygota</taxon>
        <taxon>Neoptera</taxon>
        <taxon>Endopterygota</taxon>
        <taxon>Hymenoptera</taxon>
        <taxon>Apocrita</taxon>
        <taxon>Aculeata</taxon>
        <taxon>Formicoidea</taxon>
        <taxon>Formicidae</taxon>
        <taxon>Ponerinae</taxon>
        <taxon>Ponerini</taxon>
        <taxon>Harpegnathos</taxon>
    </lineage>
</organism>
<dbReference type="EMBL" id="GL448324">
    <property type="protein sequence ID" value="EFN84775.1"/>
    <property type="molecule type" value="Genomic_DNA"/>
</dbReference>
<feature type="domain" description="THAP-type" evidence="6">
    <location>
        <begin position="1"/>
        <end position="57"/>
    </location>
</feature>
<name>E2BHU2_HARSA</name>
<dbReference type="GO" id="GO:0043565">
    <property type="term" value="F:sequence-specific DNA binding"/>
    <property type="evidence" value="ECO:0007669"/>
    <property type="project" value="InterPro"/>
</dbReference>
<dbReference type="PROSITE" id="PS50950">
    <property type="entry name" value="ZF_THAP"/>
    <property type="match status" value="1"/>
</dbReference>
<evidence type="ECO:0000256" key="5">
    <source>
        <dbReference type="PROSITE-ProRule" id="PRU00309"/>
    </source>
</evidence>
<evidence type="ECO:0000313" key="8">
    <source>
        <dbReference type="Proteomes" id="UP000008237"/>
    </source>
</evidence>